<dbReference type="PANTHER" id="PTHR21192:SF2">
    <property type="entry name" value="NADH DEHYDROGENASE [UBIQUINONE] 1 ALPHA SUBCOMPLEX ASSEMBLY FACTOR 3"/>
    <property type="match status" value="1"/>
</dbReference>
<evidence type="ECO:0000313" key="2">
    <source>
        <dbReference type="Proteomes" id="UP000004088"/>
    </source>
</evidence>
<dbReference type="InterPro" id="IPR036748">
    <property type="entry name" value="MTH938-like_sf"/>
</dbReference>
<reference evidence="1 2" key="1">
    <citation type="submission" date="2011-01" db="EMBL/GenBank/DDBJ databases">
        <authorList>
            <person name="Muzny D."/>
            <person name="Qin X."/>
            <person name="Deng J."/>
            <person name="Jiang H."/>
            <person name="Liu Y."/>
            <person name="Qu J."/>
            <person name="Song X.-Z."/>
            <person name="Zhang L."/>
            <person name="Thornton R."/>
            <person name="Coyle M."/>
            <person name="Francisco L."/>
            <person name="Jackson L."/>
            <person name="Javaid M."/>
            <person name="Korchina V."/>
            <person name="Kovar C."/>
            <person name="Mata R."/>
            <person name="Mathew T."/>
            <person name="Ngo R."/>
            <person name="Nguyen L."/>
            <person name="Nguyen N."/>
            <person name="Okwuonu G."/>
            <person name="Ongeri F."/>
            <person name="Pham C."/>
            <person name="Simmons D."/>
            <person name="Wilczek-Boney K."/>
            <person name="Hale W."/>
            <person name="Jakkamsetti A."/>
            <person name="Pham P."/>
            <person name="Ruth R."/>
            <person name="San Lucas F."/>
            <person name="Warren J."/>
            <person name="Zhang J."/>
            <person name="Zhao Z."/>
            <person name="Zhou C."/>
            <person name="Zhu D."/>
            <person name="Lee S."/>
            <person name="Bess C."/>
            <person name="Blankenburg K."/>
            <person name="Forbes L."/>
            <person name="Fu Q."/>
            <person name="Gubbala S."/>
            <person name="Hirani K."/>
            <person name="Jayaseelan J.C."/>
            <person name="Lara F."/>
            <person name="Munidasa M."/>
            <person name="Palculict T."/>
            <person name="Patil S."/>
            <person name="Pu L.-L."/>
            <person name="Saada N."/>
            <person name="Tang L."/>
            <person name="Weissenberger G."/>
            <person name="Zhu Y."/>
            <person name="Hemphill L."/>
            <person name="Shang Y."/>
            <person name="Youmans B."/>
            <person name="Ayvaz T."/>
            <person name="Ross M."/>
            <person name="Santibanez J."/>
            <person name="Aqrawi P."/>
            <person name="Gross S."/>
            <person name="Joshi V."/>
            <person name="Fowler G."/>
            <person name="Nazareth L."/>
            <person name="Reid J."/>
            <person name="Worley K."/>
            <person name="Petrosino J."/>
            <person name="Highlander S."/>
            <person name="Gibbs R."/>
        </authorList>
    </citation>
    <scope>NUCLEOTIDE SEQUENCE [LARGE SCALE GENOMIC DNA]</scope>
    <source>
        <strain evidence="1 2">ATCC 33394</strain>
    </source>
</reference>
<dbReference type="SUPFAM" id="SSF64076">
    <property type="entry name" value="MTH938-like"/>
    <property type="match status" value="1"/>
</dbReference>
<name>F0EXV6_9NEIS</name>
<dbReference type="RefSeq" id="WP_003781852.1">
    <property type="nucleotide sequence ID" value="NZ_GL870929.1"/>
</dbReference>
<evidence type="ECO:0000313" key="1">
    <source>
        <dbReference type="EMBL" id="EGC17855.1"/>
    </source>
</evidence>
<protein>
    <recommendedName>
        <fullName evidence="3">Mth938-like domain-containing protein</fullName>
    </recommendedName>
</protein>
<dbReference type="Proteomes" id="UP000004088">
    <property type="component" value="Unassembled WGS sequence"/>
</dbReference>
<dbReference type="STRING" id="888741.HMPREF9098_0666"/>
<organism evidence="1 2">
    <name type="scientific">Kingella denitrificans ATCC 33394</name>
    <dbReference type="NCBI Taxonomy" id="888741"/>
    <lineage>
        <taxon>Bacteria</taxon>
        <taxon>Pseudomonadati</taxon>
        <taxon>Pseudomonadota</taxon>
        <taxon>Betaproteobacteria</taxon>
        <taxon>Neisseriales</taxon>
        <taxon>Neisseriaceae</taxon>
        <taxon>Kingella</taxon>
    </lineage>
</organism>
<dbReference type="Gene3D" id="3.40.1230.10">
    <property type="entry name" value="MTH938-like"/>
    <property type="match status" value="1"/>
</dbReference>
<dbReference type="EMBL" id="AEWV01000013">
    <property type="protein sequence ID" value="EGC17855.1"/>
    <property type="molecule type" value="Genomic_DNA"/>
</dbReference>
<proteinExistence type="predicted"/>
<gene>
    <name evidence="1" type="ORF">HMPREF9098_0666</name>
</gene>
<dbReference type="Pfam" id="PF04430">
    <property type="entry name" value="DUF498"/>
    <property type="match status" value="1"/>
</dbReference>
<dbReference type="InterPro" id="IPR007523">
    <property type="entry name" value="NDUFAF3/AAMDC"/>
</dbReference>
<keyword evidence="2" id="KW-1185">Reference proteome</keyword>
<sequence>MKFQEMGSAGGVPVDSYDDGGVEIAQVRHAFPLLLADKAVALDKASWQDFSAGDVQAAFDAGAEMILLGTGKRQHFAAAALRVRAAELGISLECMTTAAACRTYILLQSEGRQVWAWLWA</sequence>
<dbReference type="HOGENOM" id="CLU_074390_2_1_4"/>
<evidence type="ECO:0008006" key="3">
    <source>
        <dbReference type="Google" id="ProtNLM"/>
    </source>
</evidence>
<comment type="caution">
    <text evidence="1">The sequence shown here is derived from an EMBL/GenBank/DDBJ whole genome shotgun (WGS) entry which is preliminary data.</text>
</comment>
<dbReference type="AlphaFoldDB" id="F0EXV6"/>
<dbReference type="PANTHER" id="PTHR21192">
    <property type="entry name" value="NUCLEAR PROTEIN E3-3"/>
    <property type="match status" value="1"/>
</dbReference>
<accession>F0EXV6</accession>